<evidence type="ECO:0000259" key="5">
    <source>
        <dbReference type="Pfam" id="PF04060"/>
    </source>
</evidence>
<sequence length="292" mass="32856">MSWAGLPGYDCWLCGAPSCSTAARLMEAGELSPESCPFSKPVLRKPWITEPTPIRIIHPCPSEPQTTEISLSLVQKGAKYRPIDMDLSIELLNFFAVRARSMARGQIISADIGRSSVQIYASGRIMLRNEISSQSALDDLKKCLFYIMPAVVCQNDAYLFLEEIIYKRKVCQEHLMEIAGIKLDLNDIRSAIEGVEPENYEILLKEGINRIKKLDSTGLILISISIELRRVFLLNPPKEIVDVLRRSFSGYLEREVKSDHRSSTRVMKLSEAVARILEGDIPATDKNRTDPE</sequence>
<feature type="domain" description="4Fe-4S" evidence="5">
    <location>
        <begin position="6"/>
        <end position="38"/>
    </location>
</feature>
<dbReference type="Pfam" id="PF04060">
    <property type="entry name" value="FeS"/>
    <property type="match status" value="1"/>
</dbReference>
<dbReference type="EMBL" id="RCOS01000125">
    <property type="protein sequence ID" value="RSN73249.1"/>
    <property type="molecule type" value="Genomic_DNA"/>
</dbReference>
<evidence type="ECO:0000256" key="1">
    <source>
        <dbReference type="ARBA" id="ARBA00022485"/>
    </source>
</evidence>
<keyword evidence="2" id="KW-0479">Metal-binding</keyword>
<evidence type="ECO:0000256" key="4">
    <source>
        <dbReference type="ARBA" id="ARBA00023014"/>
    </source>
</evidence>
<reference evidence="6 7" key="1">
    <citation type="submission" date="2018-10" db="EMBL/GenBank/DDBJ databases">
        <title>Co-occurring genomic capacity for anaerobic methane metabolism and dissimilatory sulfite reduction discovered in the Korarchaeota.</title>
        <authorList>
            <person name="Mckay L.J."/>
            <person name="Dlakic M."/>
            <person name="Fields M.W."/>
            <person name="Delmont T.O."/>
            <person name="Eren A.M."/>
            <person name="Jay Z.J."/>
            <person name="Klingelsmith K.B."/>
            <person name="Rusch D.B."/>
            <person name="Inskeep W.P."/>
        </authorList>
    </citation>
    <scope>NUCLEOTIDE SEQUENCE [LARGE SCALE GENOMIC DNA]</scope>
    <source>
        <strain evidence="6 7">MDKW</strain>
    </source>
</reference>
<accession>A0A3R9PGZ5</accession>
<evidence type="ECO:0000313" key="6">
    <source>
        <dbReference type="EMBL" id="RSN73249.1"/>
    </source>
</evidence>
<dbReference type="GO" id="GO:0046872">
    <property type="term" value="F:metal ion binding"/>
    <property type="evidence" value="ECO:0007669"/>
    <property type="project" value="UniProtKB-KW"/>
</dbReference>
<dbReference type="Gene3D" id="1.10.15.40">
    <property type="entry name" value="Electron transport complex subunit B, putative Fe-S cluster"/>
    <property type="match status" value="1"/>
</dbReference>
<comment type="caution">
    <text evidence="6">The sequence shown here is derived from an EMBL/GenBank/DDBJ whole genome shotgun (WGS) entry which is preliminary data.</text>
</comment>
<name>A0A3R9PGZ5_9CREN</name>
<gene>
    <name evidence="6" type="ORF">D6D85_11030</name>
</gene>
<evidence type="ECO:0000256" key="3">
    <source>
        <dbReference type="ARBA" id="ARBA00023004"/>
    </source>
</evidence>
<protein>
    <recommendedName>
        <fullName evidence="5">4Fe-4S domain-containing protein</fullName>
    </recommendedName>
</protein>
<proteinExistence type="predicted"/>
<keyword evidence="1" id="KW-0004">4Fe-4S</keyword>
<keyword evidence="3" id="KW-0408">Iron</keyword>
<dbReference type="GO" id="GO:0051539">
    <property type="term" value="F:4 iron, 4 sulfur cluster binding"/>
    <property type="evidence" value="ECO:0007669"/>
    <property type="project" value="UniProtKB-KW"/>
</dbReference>
<evidence type="ECO:0000256" key="2">
    <source>
        <dbReference type="ARBA" id="ARBA00022723"/>
    </source>
</evidence>
<dbReference type="InterPro" id="IPR007202">
    <property type="entry name" value="4Fe-4S_dom"/>
</dbReference>
<dbReference type="RefSeq" id="WP_125672016.1">
    <property type="nucleotide sequence ID" value="NZ_RCOS01000125.1"/>
</dbReference>
<dbReference type="Proteomes" id="UP000277582">
    <property type="component" value="Unassembled WGS sequence"/>
</dbReference>
<dbReference type="AlphaFoldDB" id="A0A3R9PGZ5"/>
<keyword evidence="7" id="KW-1185">Reference proteome</keyword>
<keyword evidence="4" id="KW-0411">Iron-sulfur</keyword>
<evidence type="ECO:0000313" key="7">
    <source>
        <dbReference type="Proteomes" id="UP000277582"/>
    </source>
</evidence>
<organism evidence="6 7">
    <name type="scientific">Candidatus Methanodesulfokora washburnensis</name>
    <dbReference type="NCBI Taxonomy" id="2478471"/>
    <lineage>
        <taxon>Archaea</taxon>
        <taxon>Thermoproteota</taxon>
        <taxon>Candidatus Korarchaeia</taxon>
        <taxon>Candidatus Korarchaeia incertae sedis</taxon>
        <taxon>Candidatus Methanodesulfokora</taxon>
    </lineage>
</organism>